<keyword evidence="3" id="KW-1185">Reference proteome</keyword>
<sequence length="94" mass="10191">MKSRPGEANGQKDQGAGQEALGGGRESSEGGGHMLYAEGERKNERERETLNRGGHWTLIRGLYRVCGWSRVCVCANSSKGDKAESLLKRTKPSA</sequence>
<reference evidence="2 3" key="1">
    <citation type="submission" date="2020-02" db="EMBL/GenBank/DDBJ databases">
        <title>Esox lucius (northern pike) genome, fEsoLuc1, primary haplotype.</title>
        <authorList>
            <person name="Myers G."/>
            <person name="Karagic N."/>
            <person name="Meyer A."/>
            <person name="Pippel M."/>
            <person name="Reichard M."/>
            <person name="Winkler S."/>
            <person name="Tracey A."/>
            <person name="Sims Y."/>
            <person name="Howe K."/>
            <person name="Rhie A."/>
            <person name="Formenti G."/>
            <person name="Durbin R."/>
            <person name="Fedrigo O."/>
            <person name="Jarvis E.D."/>
        </authorList>
    </citation>
    <scope>NUCLEOTIDE SEQUENCE [LARGE SCALE GENOMIC DNA]</scope>
</reference>
<reference evidence="2" key="3">
    <citation type="submission" date="2025-09" db="UniProtKB">
        <authorList>
            <consortium name="Ensembl"/>
        </authorList>
    </citation>
    <scope>IDENTIFICATION</scope>
</reference>
<dbReference type="AlphaFoldDB" id="A0AAY5JZP8"/>
<name>A0AAY5JZP8_ESOLU</name>
<feature type="compositionally biased region" description="Gly residues" evidence="1">
    <location>
        <begin position="20"/>
        <end position="33"/>
    </location>
</feature>
<evidence type="ECO:0000313" key="3">
    <source>
        <dbReference type="Proteomes" id="UP000265140"/>
    </source>
</evidence>
<feature type="compositionally biased region" description="Basic and acidic residues" evidence="1">
    <location>
        <begin position="38"/>
        <end position="48"/>
    </location>
</feature>
<evidence type="ECO:0000256" key="1">
    <source>
        <dbReference type="SAM" id="MobiDB-lite"/>
    </source>
</evidence>
<dbReference type="Ensembl" id="ENSELUT00000099174.1">
    <property type="protein sequence ID" value="ENSELUP00000082073.1"/>
    <property type="gene ID" value="ENSELUG00000044515.1"/>
</dbReference>
<feature type="region of interest" description="Disordered" evidence="1">
    <location>
        <begin position="1"/>
        <end position="48"/>
    </location>
</feature>
<evidence type="ECO:0000313" key="2">
    <source>
        <dbReference type="Ensembl" id="ENSELUP00000082073.1"/>
    </source>
</evidence>
<dbReference type="Proteomes" id="UP000265140">
    <property type="component" value="Chromosome 6"/>
</dbReference>
<proteinExistence type="predicted"/>
<organism evidence="2 3">
    <name type="scientific">Esox lucius</name>
    <name type="common">Northern pike</name>
    <dbReference type="NCBI Taxonomy" id="8010"/>
    <lineage>
        <taxon>Eukaryota</taxon>
        <taxon>Metazoa</taxon>
        <taxon>Chordata</taxon>
        <taxon>Craniata</taxon>
        <taxon>Vertebrata</taxon>
        <taxon>Euteleostomi</taxon>
        <taxon>Actinopterygii</taxon>
        <taxon>Neopterygii</taxon>
        <taxon>Teleostei</taxon>
        <taxon>Protacanthopterygii</taxon>
        <taxon>Esociformes</taxon>
        <taxon>Esocidae</taxon>
        <taxon>Esox</taxon>
    </lineage>
</organism>
<accession>A0AAY5JZP8</accession>
<protein>
    <submittedName>
        <fullName evidence="2">Uncharacterized protein</fullName>
    </submittedName>
</protein>
<reference evidence="2" key="2">
    <citation type="submission" date="2025-08" db="UniProtKB">
        <authorList>
            <consortium name="Ensembl"/>
        </authorList>
    </citation>
    <scope>IDENTIFICATION</scope>
</reference>